<sequence>MDRRGFMFRISATGLAVATTAVATGCTTTGSEAPTDVAAKRQQINAGVEGALNRLYGSVSGSRELAQRAQGILVFPRVLSAGLVVGGEYGEGALRSRGQTVGYYSTASASVGLTAGGQSKAVIIMFMTPEAYSKFLNSSGWTAGVDANVALIKVGANGTIDTLVSQQPVIGFVQTNAGLMVDVSLNGSKISKLNI</sequence>
<keyword evidence="1" id="KW-0732">Signal</keyword>
<feature type="signal peptide" evidence="1">
    <location>
        <begin position="1"/>
        <end position="23"/>
    </location>
</feature>
<feature type="domain" description="Ysc84 actin-binding" evidence="2">
    <location>
        <begin position="108"/>
        <end position="191"/>
    </location>
</feature>
<dbReference type="RefSeq" id="WP_071011044.1">
    <property type="nucleotide sequence ID" value="NZ_CP017754.1"/>
</dbReference>
<keyword evidence="4" id="KW-1185">Reference proteome</keyword>
<dbReference type="PROSITE" id="PS51257">
    <property type="entry name" value="PROKAR_LIPOPROTEIN"/>
    <property type="match status" value="1"/>
</dbReference>
<evidence type="ECO:0000313" key="4">
    <source>
        <dbReference type="Proteomes" id="UP000177515"/>
    </source>
</evidence>
<dbReference type="Pfam" id="PF04366">
    <property type="entry name" value="Ysc84"/>
    <property type="match status" value="1"/>
</dbReference>
<feature type="chain" id="PRO_5046103678" description="Ysc84 actin-binding domain-containing protein" evidence="1">
    <location>
        <begin position="24"/>
        <end position="195"/>
    </location>
</feature>
<name>A0ABM6F1H1_9BURK</name>
<dbReference type="InterPro" id="IPR007461">
    <property type="entry name" value="Ysc84_actin-binding"/>
</dbReference>
<evidence type="ECO:0000313" key="3">
    <source>
        <dbReference type="EMBL" id="AOZ05113.1"/>
    </source>
</evidence>
<dbReference type="Proteomes" id="UP000177515">
    <property type="component" value="Chromosome 1"/>
</dbReference>
<evidence type="ECO:0000259" key="2">
    <source>
        <dbReference type="Pfam" id="PF04366"/>
    </source>
</evidence>
<evidence type="ECO:0000256" key="1">
    <source>
        <dbReference type="SAM" id="SignalP"/>
    </source>
</evidence>
<accession>A0ABM6F1H1</accession>
<reference evidence="3 4" key="1">
    <citation type="submission" date="2016-10" db="EMBL/GenBank/DDBJ databases">
        <title>Complete genome sequences of three Cupriavidus strains isolated from various Malaysian environments.</title>
        <authorList>
            <person name="Abdullah A.A.-A."/>
            <person name="Shafie N.A.H."/>
            <person name="Lau N.S."/>
        </authorList>
    </citation>
    <scope>NUCLEOTIDE SEQUENCE [LARGE SCALE GENOMIC DNA]</scope>
    <source>
        <strain evidence="3 4">USMAA1020</strain>
    </source>
</reference>
<dbReference type="CDD" id="cd11524">
    <property type="entry name" value="SYLF"/>
    <property type="match status" value="1"/>
</dbReference>
<organism evidence="3 4">
    <name type="scientific">Cupriavidus malaysiensis</name>
    <dbReference type="NCBI Taxonomy" id="367825"/>
    <lineage>
        <taxon>Bacteria</taxon>
        <taxon>Pseudomonadati</taxon>
        <taxon>Pseudomonadota</taxon>
        <taxon>Betaproteobacteria</taxon>
        <taxon>Burkholderiales</taxon>
        <taxon>Burkholderiaceae</taxon>
        <taxon>Cupriavidus</taxon>
    </lineage>
</organism>
<dbReference type="EMBL" id="CP017754">
    <property type="protein sequence ID" value="AOZ05113.1"/>
    <property type="molecule type" value="Genomic_DNA"/>
</dbReference>
<protein>
    <recommendedName>
        <fullName evidence="2">Ysc84 actin-binding domain-containing protein</fullName>
    </recommendedName>
</protein>
<proteinExistence type="predicted"/>
<gene>
    <name evidence="3" type="ORF">BKK80_04200</name>
</gene>